<dbReference type="AlphaFoldDB" id="A0A1V0FYN7"/>
<evidence type="ECO:0000313" key="2">
    <source>
        <dbReference type="EMBL" id="ARB50992.1"/>
    </source>
</evidence>
<accession>A0A1V0FYN7</accession>
<feature type="region of interest" description="Disordered" evidence="1">
    <location>
        <begin position="137"/>
        <end position="157"/>
    </location>
</feature>
<proteinExistence type="predicted"/>
<sequence>MVNNVGYLGQTLDGSCTGSIATTGVCVKYTNTITNNKDEFTKLTFAALALEAADELEQRTDEEKQDSIKRTELDNTIKAAYALTHEAEALHKALQLLPGKASSPQTAEKVIAYKKQVCAKHKNNKKSCTEANYTWKERNREDKGECKDKKKDERKDV</sequence>
<name>A0A1V0FYN7_9TRYP</name>
<reference evidence="2" key="1">
    <citation type="submission" date="2016-12" db="EMBL/GenBank/DDBJ databases">
        <title>Extending the VSGnome of Trypanosoma brucei strain TREU927.</title>
        <authorList>
            <person name="Cross G.A."/>
        </authorList>
    </citation>
    <scope>NUCLEOTIDE SEQUENCE</scope>
    <source>
        <strain evidence="2">Tb927.99.2111</strain>
    </source>
</reference>
<protein>
    <submittedName>
        <fullName evidence="2">Variant surface glycoprotein</fullName>
    </submittedName>
</protein>
<dbReference type="EMBL" id="KY404741">
    <property type="protein sequence ID" value="ARB50992.1"/>
    <property type="molecule type" value="Genomic_DNA"/>
</dbReference>
<organism evidence="2">
    <name type="scientific">Trypanosoma brucei</name>
    <dbReference type="NCBI Taxonomy" id="5691"/>
    <lineage>
        <taxon>Eukaryota</taxon>
        <taxon>Discoba</taxon>
        <taxon>Euglenozoa</taxon>
        <taxon>Kinetoplastea</taxon>
        <taxon>Metakinetoplastina</taxon>
        <taxon>Trypanosomatida</taxon>
        <taxon>Trypanosomatidae</taxon>
        <taxon>Trypanosoma</taxon>
    </lineage>
</organism>
<dbReference type="VEuPathDB" id="TriTrypDB:Tb427_000340100"/>
<evidence type="ECO:0000256" key="1">
    <source>
        <dbReference type="SAM" id="MobiDB-lite"/>
    </source>
</evidence>